<dbReference type="PROSITE" id="PS50103">
    <property type="entry name" value="ZF_C3H1"/>
    <property type="match status" value="1"/>
</dbReference>
<dbReference type="SUPFAM" id="SSF90229">
    <property type="entry name" value="CCCH zinc finger"/>
    <property type="match status" value="1"/>
</dbReference>
<feature type="compositionally biased region" description="Pro residues" evidence="5">
    <location>
        <begin position="182"/>
        <end position="203"/>
    </location>
</feature>
<comment type="caution">
    <text evidence="7">The sequence shown here is derived from an EMBL/GenBank/DDBJ whole genome shotgun (WGS) entry which is preliminary data.</text>
</comment>
<dbReference type="GO" id="GO:0008270">
    <property type="term" value="F:zinc ion binding"/>
    <property type="evidence" value="ECO:0007669"/>
    <property type="project" value="UniProtKB-KW"/>
</dbReference>
<accession>A0A8H4PN20</accession>
<feature type="region of interest" description="Disordered" evidence="5">
    <location>
        <begin position="543"/>
        <end position="577"/>
    </location>
</feature>
<feature type="compositionally biased region" description="Low complexity" evidence="5">
    <location>
        <begin position="1401"/>
        <end position="1415"/>
    </location>
</feature>
<reference evidence="7 8" key="1">
    <citation type="journal article" date="2020" name="Genome Biol. Evol.">
        <title>A new high-quality draft genome assembly of the Chinese cordyceps Ophiocordyceps sinensis.</title>
        <authorList>
            <person name="Shu R."/>
            <person name="Zhang J."/>
            <person name="Meng Q."/>
            <person name="Zhang H."/>
            <person name="Zhou G."/>
            <person name="Li M."/>
            <person name="Wu P."/>
            <person name="Zhao Y."/>
            <person name="Chen C."/>
            <person name="Qin Q."/>
        </authorList>
    </citation>
    <scope>NUCLEOTIDE SEQUENCE [LARGE SCALE GENOMIC DNA]</scope>
    <source>
        <strain evidence="7 8">IOZ07</strain>
    </source>
</reference>
<feature type="zinc finger region" description="C3H1-type" evidence="4">
    <location>
        <begin position="1457"/>
        <end position="1482"/>
    </location>
</feature>
<name>A0A8H4PN20_9HYPO</name>
<organism evidence="7 8">
    <name type="scientific">Ophiocordyceps sinensis</name>
    <dbReference type="NCBI Taxonomy" id="72228"/>
    <lineage>
        <taxon>Eukaryota</taxon>
        <taxon>Fungi</taxon>
        <taxon>Dikarya</taxon>
        <taxon>Ascomycota</taxon>
        <taxon>Pezizomycotina</taxon>
        <taxon>Sordariomycetes</taxon>
        <taxon>Hypocreomycetidae</taxon>
        <taxon>Hypocreales</taxon>
        <taxon>Ophiocordycipitaceae</taxon>
        <taxon>Ophiocordyceps</taxon>
    </lineage>
</organism>
<feature type="region of interest" description="Disordered" evidence="5">
    <location>
        <begin position="933"/>
        <end position="956"/>
    </location>
</feature>
<feature type="compositionally biased region" description="Polar residues" evidence="5">
    <location>
        <begin position="261"/>
        <end position="272"/>
    </location>
</feature>
<evidence type="ECO:0000256" key="3">
    <source>
        <dbReference type="ARBA" id="ARBA00022833"/>
    </source>
</evidence>
<evidence type="ECO:0000313" key="8">
    <source>
        <dbReference type="Proteomes" id="UP000557566"/>
    </source>
</evidence>
<feature type="region of interest" description="Disordered" evidence="5">
    <location>
        <begin position="1401"/>
        <end position="1456"/>
    </location>
</feature>
<feature type="region of interest" description="Disordered" evidence="5">
    <location>
        <begin position="982"/>
        <end position="1043"/>
    </location>
</feature>
<feature type="compositionally biased region" description="Basic and acidic residues" evidence="5">
    <location>
        <begin position="1416"/>
        <end position="1439"/>
    </location>
</feature>
<dbReference type="InterPro" id="IPR041367">
    <property type="entry name" value="Znf-CCCH_4"/>
</dbReference>
<feature type="region of interest" description="Disordered" evidence="5">
    <location>
        <begin position="80"/>
        <end position="105"/>
    </location>
</feature>
<feature type="compositionally biased region" description="Low complexity" evidence="5">
    <location>
        <begin position="1160"/>
        <end position="1174"/>
    </location>
</feature>
<evidence type="ECO:0000256" key="2">
    <source>
        <dbReference type="ARBA" id="ARBA00022771"/>
    </source>
</evidence>
<feature type="region of interest" description="Disordered" evidence="5">
    <location>
        <begin position="307"/>
        <end position="326"/>
    </location>
</feature>
<feature type="region of interest" description="Disordered" evidence="5">
    <location>
        <begin position="755"/>
        <end position="909"/>
    </location>
</feature>
<feature type="compositionally biased region" description="Polar residues" evidence="5">
    <location>
        <begin position="19"/>
        <end position="36"/>
    </location>
</feature>
<dbReference type="InterPro" id="IPR000571">
    <property type="entry name" value="Znf_CCCH"/>
</dbReference>
<dbReference type="InterPro" id="IPR036855">
    <property type="entry name" value="Znf_CCCH_sf"/>
</dbReference>
<feature type="region of interest" description="Disordered" evidence="5">
    <location>
        <begin position="1155"/>
        <end position="1174"/>
    </location>
</feature>
<feature type="region of interest" description="Disordered" evidence="5">
    <location>
        <begin position="119"/>
        <end position="143"/>
    </location>
</feature>
<feature type="region of interest" description="Disordered" evidence="5">
    <location>
        <begin position="1"/>
        <end position="45"/>
    </location>
</feature>
<evidence type="ECO:0000256" key="5">
    <source>
        <dbReference type="SAM" id="MobiDB-lite"/>
    </source>
</evidence>
<feature type="compositionally biased region" description="Basic and acidic residues" evidence="5">
    <location>
        <begin position="874"/>
        <end position="901"/>
    </location>
</feature>
<dbReference type="EMBL" id="JAAVMX010000007">
    <property type="protein sequence ID" value="KAF4506424.1"/>
    <property type="molecule type" value="Genomic_DNA"/>
</dbReference>
<feature type="compositionally biased region" description="Basic and acidic residues" evidence="5">
    <location>
        <begin position="543"/>
        <end position="566"/>
    </location>
</feature>
<feature type="compositionally biased region" description="Polar residues" evidence="5">
    <location>
        <begin position="205"/>
        <end position="230"/>
    </location>
</feature>
<evidence type="ECO:0000259" key="6">
    <source>
        <dbReference type="PROSITE" id="PS50103"/>
    </source>
</evidence>
<feature type="compositionally biased region" description="Basic and acidic residues" evidence="5">
    <location>
        <begin position="987"/>
        <end position="1002"/>
    </location>
</feature>
<proteinExistence type="predicted"/>
<evidence type="ECO:0000313" key="7">
    <source>
        <dbReference type="EMBL" id="KAF4506424.1"/>
    </source>
</evidence>
<keyword evidence="1 4" id="KW-0479">Metal-binding</keyword>
<dbReference type="OrthoDB" id="4347at2759"/>
<feature type="compositionally biased region" description="Basic and acidic residues" evidence="5">
    <location>
        <begin position="791"/>
        <end position="801"/>
    </location>
</feature>
<gene>
    <name evidence="7" type="ORF">G6O67_006513</name>
</gene>
<keyword evidence="8" id="KW-1185">Reference proteome</keyword>
<evidence type="ECO:0000256" key="1">
    <source>
        <dbReference type="ARBA" id="ARBA00022723"/>
    </source>
</evidence>
<feature type="compositionally biased region" description="Low complexity" evidence="5">
    <location>
        <begin position="374"/>
        <end position="386"/>
    </location>
</feature>
<feature type="domain" description="C3H1-type" evidence="6">
    <location>
        <begin position="1457"/>
        <end position="1482"/>
    </location>
</feature>
<dbReference type="Pfam" id="PF18044">
    <property type="entry name" value="zf-CCCH_4"/>
    <property type="match status" value="1"/>
</dbReference>
<protein>
    <recommendedName>
        <fullName evidence="6">C3H1-type domain-containing protein</fullName>
    </recommendedName>
</protein>
<feature type="compositionally biased region" description="Low complexity" evidence="5">
    <location>
        <begin position="245"/>
        <end position="257"/>
    </location>
</feature>
<feature type="compositionally biased region" description="Gly residues" evidence="5">
    <location>
        <begin position="90"/>
        <end position="99"/>
    </location>
</feature>
<keyword evidence="2 4" id="KW-0863">Zinc-finger</keyword>
<feature type="compositionally biased region" description="Low complexity" evidence="5">
    <location>
        <begin position="811"/>
        <end position="820"/>
    </location>
</feature>
<sequence>MQPWPDQGQNGPDGHDSWHSSFMFSAQPGQFDPNQEQWHDQPMTGQAATFSQIGHDLPDAAAQDYDFDSVHHGAAGAFLGDQHLANPQPGQGGFHGAAGHGSIPLNQHQQFSSANQDILDPSFTNIHPDLFGSQQQQRQHQGKVDLAGTGIGQLGVGQGQNHGQVFAQHDYSFPPQGGQPFNPSPGPAQAPQFTPPPLMPRPSPQSHTPLQQHFDGSNNLHTGFSQNQTFARPPQQNPLHHHRQQQQQQSKQQQPRPYSAADQQFAPSTNGQPDHYQVGPHSHLTYPQFPEQAAQSHLQQYTQAAFGSSKPNTFQPPGPGSIGSIPIDEQARQPQAVGLQTSPAAGHAQSALIQQPSFEADEQSSTKKRKRSTRSVSEAASVESPAPVGPDQLLADSAARRAEDVASLQAPVPSAGEASLLAESTKRSKLAQRRLPSAKALPHHAHCGTIKLPVPKSYDKLAPLVAVPPRSGKPAVPGLGYDLPCEVQGRFTSQYKPSFDKPGLDERREEAKDLLDNYDRSMMALGKRQPKYTEYPHAFKEQLKADEASKNKAEKRAKKELEEVRSKPFRTPMRPADPSAAAAWDIIGIVHIDQVVPRTSALIAGRVQQAGESLITLRGEANRAKLALDQATKDKKPEADIARLRREADRKKETLYQALDAIVEHADDAVLDNLGGHQKLVLSLVNTLISCIKAGDFSGKLAKIVLELFTHLTMTKKIIETTNFDTVRKRLEDKGDDEVKDLVREISSKVRKFTRANESDTATGYTGTSAASRAKTGTKTSGAGDAASAKRSRDDDSDLTRNVKKIAVEPGSSSSLSKKLGQPKSHPQFVPRASVAVASKPSTSILPGKPRPVPKPASKPQEPLAAADSPSTSADERGKPEAKRATAKLEAKAATMKKETKPSTAAGAVSSISSLLDSINAKKPDPVAVTLAAASREGKRSQTPETPEQTAKRLRKEARRRLRVSWKPEGELVQIKVFEKDDDEDGGRDMNMIRDAADDRSEGMVLKRRANEMLEDEDDDIPYRPWTAPTTTDLSNLPEEMRTKSYVTRGGSLVLDTEEQKLMAEREQRELMVIYTDPADIPPTPKSPPPEAPAIGAETKVGRLPEDEPMFNEIHLRWKEGEQMGIDQAFLAATKRLNPKGSMSTKLDSILGRLHQSGPRAGRQSSSSTTQASAAGTASAAMNVNVPLAVGPAVEAYVLGWLRWDRIGSWRDPNPIHVDASRVHQYSSPDVQAAGKVVEGVATSLAGKPYPASSPPEWLMKDGERVREWWLGYNKEITARQRRMEEESARAGAEAGAVGTAGQAPGNAQDWSAYYAQQQQAYAPYMALLQRGQQPQPQPQPQHLTQQPSVAAAALGHQPQILDSQLQSMLAAINQPGQQQQQSGHAQSSNAGGYEAAYQAFSQASQSQQQASAYSGDRDWDRSDNQAGRVDQHKGDAKDGRKKKGTLPPHKPVNKALIGTKPCTFWQQGKCARGDKCTFRHD</sequence>
<dbReference type="Gene3D" id="4.10.1000.10">
    <property type="entry name" value="Zinc finger, CCCH-type"/>
    <property type="match status" value="1"/>
</dbReference>
<dbReference type="Proteomes" id="UP000557566">
    <property type="component" value="Unassembled WGS sequence"/>
</dbReference>
<feature type="region of interest" description="Disordered" evidence="5">
    <location>
        <begin position="168"/>
        <end position="285"/>
    </location>
</feature>
<feature type="region of interest" description="Disordered" evidence="5">
    <location>
        <begin position="356"/>
        <end position="392"/>
    </location>
</feature>
<keyword evidence="3 4" id="KW-0862">Zinc</keyword>
<feature type="compositionally biased region" description="Low complexity" evidence="5">
    <location>
        <begin position="761"/>
        <end position="774"/>
    </location>
</feature>
<evidence type="ECO:0000256" key="4">
    <source>
        <dbReference type="PROSITE-ProRule" id="PRU00723"/>
    </source>
</evidence>